<name>A0A5C5RI94_9ACTN</name>
<evidence type="ECO:0000313" key="2">
    <source>
        <dbReference type="Proteomes" id="UP000319375"/>
    </source>
</evidence>
<gene>
    <name evidence="1" type="ORF">FK530_24590</name>
</gene>
<keyword evidence="2" id="KW-1185">Reference proteome</keyword>
<evidence type="ECO:0000313" key="1">
    <source>
        <dbReference type="EMBL" id="TWS22766.1"/>
    </source>
</evidence>
<protein>
    <submittedName>
        <fullName evidence="1">Uncharacterized protein</fullName>
    </submittedName>
</protein>
<dbReference type="AlphaFoldDB" id="A0A5C5RI94"/>
<sequence>MEIDQEDVVDIDGVPTTGLMQTTVQCARFLPADEAFDVVDSLVAVAAGRDAQWREHRSEVENAARMFLESARRVLEDFRGQRGAAQAREILECSTPLSESVWESEMRRVALAAGYVEVEPQMEIRTSTGVRWADLGMRR</sequence>
<dbReference type="EMBL" id="VIGX01000109">
    <property type="protein sequence ID" value="TWS22766.1"/>
    <property type="molecule type" value="Genomic_DNA"/>
</dbReference>
<dbReference type="Proteomes" id="UP000319375">
    <property type="component" value="Unassembled WGS sequence"/>
</dbReference>
<proteinExistence type="predicted"/>
<feature type="non-terminal residue" evidence="1">
    <location>
        <position position="139"/>
    </location>
</feature>
<comment type="caution">
    <text evidence="1">The sequence shown here is derived from an EMBL/GenBank/DDBJ whole genome shotgun (WGS) entry which is preliminary data.</text>
</comment>
<reference evidence="1 2" key="1">
    <citation type="submission" date="2019-06" db="EMBL/GenBank/DDBJ databases">
        <title>Tsukamurella conjunctivitidis sp. nov., Tsukamurella assacharolytica sp. nov. and Tsukamurella sputae sp. nov. isolated from patients with conjunctivitis, bacteraemia (lymphoma) and respiratory infection (sputum) in Hong Kong.</title>
        <authorList>
            <person name="Teng J.L.L."/>
            <person name="Lee H.H."/>
            <person name="Fong J.Y.H."/>
            <person name="Fok K.M.N."/>
            <person name="Lau S.K.P."/>
            <person name="Woo P.C.Y."/>
        </authorList>
    </citation>
    <scope>NUCLEOTIDE SEQUENCE [LARGE SCALE GENOMIC DNA]</scope>
    <source>
        <strain evidence="1 2">HKU72</strain>
    </source>
</reference>
<organism evidence="1 2">
    <name type="scientific">Tsukamurella conjunctivitidis</name>
    <dbReference type="NCBI Taxonomy" id="2592068"/>
    <lineage>
        <taxon>Bacteria</taxon>
        <taxon>Bacillati</taxon>
        <taxon>Actinomycetota</taxon>
        <taxon>Actinomycetes</taxon>
        <taxon>Mycobacteriales</taxon>
        <taxon>Tsukamurellaceae</taxon>
        <taxon>Tsukamurella</taxon>
    </lineage>
</organism>
<accession>A0A5C5RI94</accession>